<comment type="catalytic activity">
    <reaction evidence="4 7">
        <text>(6S)-5-formyl-5,6,7,8-tetrahydrofolate + ATP = (6R)-5,10-methenyltetrahydrofolate + ADP + phosphate</text>
        <dbReference type="Rhea" id="RHEA:10488"/>
        <dbReference type="ChEBI" id="CHEBI:30616"/>
        <dbReference type="ChEBI" id="CHEBI:43474"/>
        <dbReference type="ChEBI" id="CHEBI:57455"/>
        <dbReference type="ChEBI" id="CHEBI:57457"/>
        <dbReference type="ChEBI" id="CHEBI:456216"/>
        <dbReference type="EC" id="6.3.3.2"/>
    </reaction>
</comment>
<proteinExistence type="inferred from homology"/>
<name>A0AAD9JHM9_9ANNE</name>
<dbReference type="EMBL" id="JAODUP010000300">
    <property type="protein sequence ID" value="KAK2153334.1"/>
    <property type="molecule type" value="Genomic_DNA"/>
</dbReference>
<dbReference type="SUPFAM" id="SSF100950">
    <property type="entry name" value="NagB/RpiA/CoA transferase-like"/>
    <property type="match status" value="1"/>
</dbReference>
<dbReference type="GO" id="GO:0009396">
    <property type="term" value="P:folic acid-containing compound biosynthetic process"/>
    <property type="evidence" value="ECO:0007669"/>
    <property type="project" value="TreeGrafter"/>
</dbReference>
<keyword evidence="3 6" id="KW-0067">ATP-binding</keyword>
<dbReference type="Proteomes" id="UP001208570">
    <property type="component" value="Unassembled WGS sequence"/>
</dbReference>
<keyword evidence="7" id="KW-0460">Magnesium</keyword>
<evidence type="ECO:0000256" key="7">
    <source>
        <dbReference type="RuleBase" id="RU361279"/>
    </source>
</evidence>
<dbReference type="NCBIfam" id="TIGR02727">
    <property type="entry name" value="MTHFS_bact"/>
    <property type="match status" value="1"/>
</dbReference>
<evidence type="ECO:0000256" key="5">
    <source>
        <dbReference type="ARBA" id="ARBA00038966"/>
    </source>
</evidence>
<dbReference type="PIRSF" id="PIRSF006806">
    <property type="entry name" value="FTHF_cligase"/>
    <property type="match status" value="1"/>
</dbReference>
<dbReference type="PANTHER" id="PTHR23407">
    <property type="entry name" value="ATPASE INHIBITOR/5-FORMYLTETRAHYDROFOLATE CYCLO-LIGASE"/>
    <property type="match status" value="1"/>
</dbReference>
<gene>
    <name evidence="8" type="ORF">LSH36_300g02007</name>
</gene>
<dbReference type="GO" id="GO:0030272">
    <property type="term" value="F:5-formyltetrahydrofolate cyclo-ligase activity"/>
    <property type="evidence" value="ECO:0007669"/>
    <property type="project" value="UniProtKB-EC"/>
</dbReference>
<evidence type="ECO:0000256" key="2">
    <source>
        <dbReference type="ARBA" id="ARBA00022741"/>
    </source>
</evidence>
<dbReference type="Gene3D" id="3.40.50.10420">
    <property type="entry name" value="NagB/RpiA/CoA transferase-like"/>
    <property type="match status" value="1"/>
</dbReference>
<evidence type="ECO:0000313" key="8">
    <source>
        <dbReference type="EMBL" id="KAK2153334.1"/>
    </source>
</evidence>
<feature type="binding site" evidence="6">
    <location>
        <begin position="101"/>
        <end position="109"/>
    </location>
    <ligand>
        <name>ATP</name>
        <dbReference type="ChEBI" id="CHEBI:30616"/>
    </ligand>
</feature>
<dbReference type="AlphaFoldDB" id="A0AAD9JHM9"/>
<dbReference type="Pfam" id="PF01812">
    <property type="entry name" value="5-FTHF_cyc-lig"/>
    <property type="match status" value="1"/>
</dbReference>
<dbReference type="GO" id="GO:0035999">
    <property type="term" value="P:tetrahydrofolate interconversion"/>
    <property type="evidence" value="ECO:0007669"/>
    <property type="project" value="TreeGrafter"/>
</dbReference>
<dbReference type="InterPro" id="IPR024185">
    <property type="entry name" value="FTHF_cligase-like_sf"/>
</dbReference>
<feature type="binding site" evidence="6">
    <location>
        <position position="19"/>
    </location>
    <ligand>
        <name>substrate</name>
    </ligand>
</feature>
<dbReference type="GO" id="GO:0005524">
    <property type="term" value="F:ATP binding"/>
    <property type="evidence" value="ECO:0007669"/>
    <property type="project" value="UniProtKB-KW"/>
</dbReference>
<evidence type="ECO:0000256" key="6">
    <source>
        <dbReference type="PIRSR" id="PIRSR006806-1"/>
    </source>
</evidence>
<comment type="cofactor">
    <cofactor evidence="7">
        <name>Mg(2+)</name>
        <dbReference type="ChEBI" id="CHEBI:18420"/>
    </cofactor>
</comment>
<dbReference type="EC" id="6.3.3.2" evidence="5 7"/>
<keyword evidence="2 6" id="KW-0547">Nucleotide-binding</keyword>
<evidence type="ECO:0000256" key="4">
    <source>
        <dbReference type="ARBA" id="ARBA00036539"/>
    </source>
</evidence>
<keyword evidence="7" id="KW-0479">Metal-binding</keyword>
<dbReference type="PANTHER" id="PTHR23407:SF1">
    <property type="entry name" value="5-FORMYLTETRAHYDROFOLATE CYCLO-LIGASE"/>
    <property type="match status" value="1"/>
</dbReference>
<dbReference type="GO" id="GO:0005739">
    <property type="term" value="C:mitochondrion"/>
    <property type="evidence" value="ECO:0007669"/>
    <property type="project" value="TreeGrafter"/>
</dbReference>
<dbReference type="GO" id="GO:0046872">
    <property type="term" value="F:metal ion binding"/>
    <property type="evidence" value="ECO:0007669"/>
    <property type="project" value="UniProtKB-KW"/>
</dbReference>
<evidence type="ECO:0000256" key="1">
    <source>
        <dbReference type="ARBA" id="ARBA00010638"/>
    </source>
</evidence>
<keyword evidence="9" id="KW-1185">Reference proteome</keyword>
<organism evidence="8 9">
    <name type="scientific">Paralvinella palmiformis</name>
    <dbReference type="NCBI Taxonomy" id="53620"/>
    <lineage>
        <taxon>Eukaryota</taxon>
        <taxon>Metazoa</taxon>
        <taxon>Spiralia</taxon>
        <taxon>Lophotrochozoa</taxon>
        <taxon>Annelida</taxon>
        <taxon>Polychaeta</taxon>
        <taxon>Sedentaria</taxon>
        <taxon>Canalipalpata</taxon>
        <taxon>Terebellida</taxon>
        <taxon>Terebelliformia</taxon>
        <taxon>Alvinellidae</taxon>
        <taxon>Paralvinella</taxon>
    </lineage>
</organism>
<dbReference type="FunFam" id="3.40.50.10420:FF:000007">
    <property type="entry name" value="5-formyltetrahydrofolate cyclo-ligase"/>
    <property type="match status" value="1"/>
</dbReference>
<feature type="binding site" evidence="6">
    <location>
        <position position="14"/>
    </location>
    <ligand>
        <name>substrate</name>
    </ligand>
</feature>
<dbReference type="InterPro" id="IPR037171">
    <property type="entry name" value="NagB/RpiA_transferase-like"/>
</dbReference>
<evidence type="ECO:0000313" key="9">
    <source>
        <dbReference type="Proteomes" id="UP001208570"/>
    </source>
</evidence>
<accession>A0AAD9JHM9</accession>
<comment type="similarity">
    <text evidence="1 7">Belongs to the 5-formyltetrahydrofolate cyclo-ligase family.</text>
</comment>
<dbReference type="InterPro" id="IPR002698">
    <property type="entry name" value="FTHF_cligase"/>
</dbReference>
<comment type="caution">
    <text evidence="8">The sequence shown here is derived from an EMBL/GenBank/DDBJ whole genome shotgun (WGS) entry which is preliminary data.</text>
</comment>
<protein>
    <recommendedName>
        <fullName evidence="5 7">5-formyltetrahydrofolate cyclo-ligase</fullName>
        <ecNumber evidence="5 7">6.3.3.2</ecNumber>
    </recommendedName>
</protein>
<evidence type="ECO:0000256" key="3">
    <source>
        <dbReference type="ARBA" id="ARBA00022840"/>
    </source>
</evidence>
<reference evidence="8" key="1">
    <citation type="journal article" date="2023" name="Mol. Biol. Evol.">
        <title>Third-Generation Sequencing Reveals the Adaptive Role of the Epigenome in Three Deep-Sea Polychaetes.</title>
        <authorList>
            <person name="Perez M."/>
            <person name="Aroh O."/>
            <person name="Sun Y."/>
            <person name="Lan Y."/>
            <person name="Juniper S.K."/>
            <person name="Young C.R."/>
            <person name="Angers B."/>
            <person name="Qian P.Y."/>
        </authorList>
    </citation>
    <scope>NUCLEOTIDE SEQUENCE</scope>
    <source>
        <strain evidence="8">P08H-3</strain>
    </source>
</reference>
<sequence>MPAYQQSCRICVFLSMKDEVRTEDVLQDVFACKKECFIPQYIGLNMDMIKLHSMSDYHNLPETAWKIKQPPEHEKRENAMETGGLDLILMPGLGFTRSGDRLGRGKGYYDTYLEKYQKQFNKMPLTIALAFYEQLCDTVPTTELDIPVDVVLFEDKSEK</sequence>